<comment type="caution">
    <text evidence="5">The sequence shown here is derived from an EMBL/GenBank/DDBJ whole genome shotgun (WGS) entry which is preliminary data.</text>
</comment>
<protein>
    <recommendedName>
        <fullName evidence="7">Tetratricopeptide repeat protein</fullName>
    </recommendedName>
</protein>
<proteinExistence type="predicted"/>
<dbReference type="InterPro" id="IPR011990">
    <property type="entry name" value="TPR-like_helical_dom_sf"/>
</dbReference>
<sequence>MKTRNFRVFSLFFVFVCIQLIIFAPMTTAVGAKSDFRPDITIRLGHIEEALKTIEAFSEQNAKSQWSPRSLIEGTLKGTQWLDPDRAMVFGLVLSEKSIEQKPKMAVLVPFTEPNPEFAAAYGAVEKQGYYLISLPPGQGGNIGKKLESALVQNAQDPQNRLLTVDIAAARALAKAKPEIEDMIRKARQGIEQQQSTAMEGPEAFEADQAEAMIRSFLNFFEQVKTFSTGLDLNRRDTAFFSEVLAAADTELQDLIARAMEEDAQSLLGKMEFSDKLGMQFRSRPFDISATTAFTEKYFGEMYKTMGVDLQGAASVVAPFTGETAGAMAIEPAGLVIEAVSCIKADRDLSVNYLESEYIPWILKTGEGMTEMYKKQYPDKDIAPVFVKTEKTTVADIPVVGVKGNLPIVQDPGDDIRIFEMPLRMAVKDRCLLVTPDDGRMADLMAQVAKLKPAPASGPLMEMTMDWGALMRTMSAMAPEQIQSSHKEIPDTGTLNYTLDLSEGKVRSRYAMKTEDIKKFMAFVATLDPVPAGPEQDPAPAPSPETKQAEPNPEPDQSTSRSSSEKSRQPSQKQTKTGQERFSKDEPRYWTEKGGLYLAYGNIDAAVKHFEKAVALDPENAGAHCNLALAYAENRKFEKALDAMDHALSLEPENARYLHARGWIRVQTGQRQKGMADIEKAAEKGHPDAVRYLDRIAPRHTREDSQ</sequence>
<keyword evidence="1" id="KW-0677">Repeat</keyword>
<dbReference type="InterPro" id="IPR050498">
    <property type="entry name" value="Ycf3"/>
</dbReference>
<feature type="repeat" description="TPR" evidence="3">
    <location>
        <begin position="621"/>
        <end position="654"/>
    </location>
</feature>
<keyword evidence="2 3" id="KW-0802">TPR repeat</keyword>
<evidence type="ECO:0000256" key="2">
    <source>
        <dbReference type="ARBA" id="ARBA00022803"/>
    </source>
</evidence>
<dbReference type="InterPro" id="IPR019734">
    <property type="entry name" value="TPR_rpt"/>
</dbReference>
<evidence type="ECO:0000313" key="5">
    <source>
        <dbReference type="EMBL" id="MBA2880707.1"/>
    </source>
</evidence>
<dbReference type="PANTHER" id="PTHR44858:SF1">
    <property type="entry name" value="UDP-N-ACETYLGLUCOSAMINE--PEPTIDE N-ACETYLGLUCOSAMINYLTRANSFERASE SPINDLY-RELATED"/>
    <property type="match status" value="1"/>
</dbReference>
<dbReference type="PROSITE" id="PS50293">
    <property type="entry name" value="TPR_REGION"/>
    <property type="match status" value="2"/>
</dbReference>
<dbReference type="RefSeq" id="WP_181550367.1">
    <property type="nucleotide sequence ID" value="NZ_JACDUS010000002.1"/>
</dbReference>
<gene>
    <name evidence="5" type="ORF">HNR65_001025</name>
</gene>
<keyword evidence="6" id="KW-1185">Reference proteome</keyword>
<evidence type="ECO:0000256" key="3">
    <source>
        <dbReference type="PROSITE-ProRule" id="PRU00339"/>
    </source>
</evidence>
<feature type="region of interest" description="Disordered" evidence="4">
    <location>
        <begin position="528"/>
        <end position="586"/>
    </location>
</feature>
<dbReference type="Pfam" id="PF13414">
    <property type="entry name" value="TPR_11"/>
    <property type="match status" value="1"/>
</dbReference>
<name>A0A7W0C7T1_9BACT</name>
<dbReference type="PROSITE" id="PS50005">
    <property type="entry name" value="TPR"/>
    <property type="match status" value="2"/>
</dbReference>
<dbReference type="AlphaFoldDB" id="A0A7W0C7T1"/>
<reference evidence="5 6" key="1">
    <citation type="submission" date="2020-07" db="EMBL/GenBank/DDBJ databases">
        <title>Genomic Encyclopedia of Type Strains, Phase IV (KMG-IV): sequencing the most valuable type-strain genomes for metagenomic binning, comparative biology and taxonomic classification.</title>
        <authorList>
            <person name="Goeker M."/>
        </authorList>
    </citation>
    <scope>NUCLEOTIDE SEQUENCE [LARGE SCALE GENOMIC DNA]</scope>
    <source>
        <strain evidence="5 6">DSM 17721</strain>
    </source>
</reference>
<evidence type="ECO:0000256" key="4">
    <source>
        <dbReference type="SAM" id="MobiDB-lite"/>
    </source>
</evidence>
<evidence type="ECO:0008006" key="7">
    <source>
        <dbReference type="Google" id="ProtNLM"/>
    </source>
</evidence>
<dbReference type="Gene3D" id="1.25.40.10">
    <property type="entry name" value="Tetratricopeptide repeat domain"/>
    <property type="match status" value="1"/>
</dbReference>
<feature type="repeat" description="TPR" evidence="3">
    <location>
        <begin position="587"/>
        <end position="620"/>
    </location>
</feature>
<accession>A0A7W0C7T1</accession>
<dbReference type="EMBL" id="JACDUS010000002">
    <property type="protein sequence ID" value="MBA2880707.1"/>
    <property type="molecule type" value="Genomic_DNA"/>
</dbReference>
<dbReference type="Proteomes" id="UP000525298">
    <property type="component" value="Unassembled WGS sequence"/>
</dbReference>
<dbReference type="SMART" id="SM00028">
    <property type="entry name" value="TPR"/>
    <property type="match status" value="3"/>
</dbReference>
<organism evidence="5 6">
    <name type="scientific">Desulfosalsimonas propionicica</name>
    <dbReference type="NCBI Taxonomy" id="332175"/>
    <lineage>
        <taxon>Bacteria</taxon>
        <taxon>Pseudomonadati</taxon>
        <taxon>Thermodesulfobacteriota</taxon>
        <taxon>Desulfobacteria</taxon>
        <taxon>Desulfobacterales</taxon>
        <taxon>Desulfosalsimonadaceae</taxon>
        <taxon>Desulfosalsimonas</taxon>
    </lineage>
</organism>
<dbReference type="SUPFAM" id="SSF48452">
    <property type="entry name" value="TPR-like"/>
    <property type="match status" value="1"/>
</dbReference>
<evidence type="ECO:0000313" key="6">
    <source>
        <dbReference type="Proteomes" id="UP000525298"/>
    </source>
</evidence>
<dbReference type="PANTHER" id="PTHR44858">
    <property type="entry name" value="TETRATRICOPEPTIDE REPEAT PROTEIN 6"/>
    <property type="match status" value="1"/>
</dbReference>
<evidence type="ECO:0000256" key="1">
    <source>
        <dbReference type="ARBA" id="ARBA00022737"/>
    </source>
</evidence>